<feature type="transmembrane region" description="Helical" evidence="8">
    <location>
        <begin position="401"/>
        <end position="422"/>
    </location>
</feature>
<keyword evidence="5 8" id="KW-1133">Transmembrane helix</keyword>
<feature type="transmembrane region" description="Helical" evidence="8">
    <location>
        <begin position="160"/>
        <end position="182"/>
    </location>
</feature>
<dbReference type="STRING" id="196109.A0A136J005"/>
<dbReference type="PIRSF" id="PIRSF006060">
    <property type="entry name" value="AA_transporter"/>
    <property type="match status" value="1"/>
</dbReference>
<feature type="transmembrane region" description="Helical" evidence="8">
    <location>
        <begin position="52"/>
        <end position="69"/>
    </location>
</feature>
<keyword evidence="11" id="KW-1185">Reference proteome</keyword>
<keyword evidence="6 8" id="KW-0472">Membrane</keyword>
<dbReference type="InterPro" id="IPR004841">
    <property type="entry name" value="AA-permease/SLC12A_dom"/>
</dbReference>
<sequence>MSGRDEFTSTPSPVEGPYTNSSEKRDNFVGQVVVGDHGSDSELRRMLSTRHVTMIALGSSIGMGLWIGSGSSLAKAGPASLFLGYVLAGTMIWCVAHSIGEMAVMYPLPSAFVQWSGKFVDPAASFALGWSYWFSFVITIANELQAANSLISWWTDVVPIAAWITIWWAVIVLVNVGAVKIFGEIEVICSSIKFGWIFVIIISMSVISAGHGNKEAVGFKYWNEIPFKNGFKGFLNVMPTTIFAMSGSENCGLVAAETKNPKKSVPRAVGSIWLRLSLFYLLGSLMVTINLDPNDDRLFASGGPKTVASPYVIAFSDAGATPLAHMHNAVVLLSVISTGTISAYAGARTTMGLAQLGMAPRILTRADKTGRPWFALLPTFIVGGALAYLNVSKSGAEVFGWFSNLTSLFTLFGWGMICLSHIRFRKAWALQGHTAAELPWKSWIYPYGAWYGLTLCILLIIVQFYLAVWPLDSDPSPTGTVEDFFANYVSVVICIVLWLGARAYYRGAWWVKLDTINLDDGRRFYEEDPEKAPVKGAWGHTKKAMGYVFN</sequence>
<keyword evidence="3 8" id="KW-0812">Transmembrane</keyword>
<evidence type="ECO:0000256" key="4">
    <source>
        <dbReference type="ARBA" id="ARBA00022970"/>
    </source>
</evidence>
<dbReference type="InterPro" id="IPR050524">
    <property type="entry name" value="APC_YAT"/>
</dbReference>
<dbReference type="Proteomes" id="UP000070501">
    <property type="component" value="Unassembled WGS sequence"/>
</dbReference>
<dbReference type="PANTHER" id="PTHR43341">
    <property type="entry name" value="AMINO ACID PERMEASE"/>
    <property type="match status" value="1"/>
</dbReference>
<feature type="transmembrane region" description="Helical" evidence="8">
    <location>
        <begin position="119"/>
        <end position="140"/>
    </location>
</feature>
<feature type="transmembrane region" description="Helical" evidence="8">
    <location>
        <begin position="372"/>
        <end position="389"/>
    </location>
</feature>
<evidence type="ECO:0000256" key="2">
    <source>
        <dbReference type="ARBA" id="ARBA00022448"/>
    </source>
</evidence>
<feature type="region of interest" description="Disordered" evidence="7">
    <location>
        <begin position="1"/>
        <end position="23"/>
    </location>
</feature>
<dbReference type="OrthoDB" id="3900342at2759"/>
<dbReference type="Pfam" id="PF00324">
    <property type="entry name" value="AA_permease"/>
    <property type="match status" value="1"/>
</dbReference>
<feature type="transmembrane region" description="Helical" evidence="8">
    <location>
        <begin position="443"/>
        <end position="465"/>
    </location>
</feature>
<dbReference type="GO" id="GO:0015171">
    <property type="term" value="F:amino acid transmembrane transporter activity"/>
    <property type="evidence" value="ECO:0007669"/>
    <property type="project" value="TreeGrafter"/>
</dbReference>
<dbReference type="EMBL" id="KQ964252">
    <property type="protein sequence ID" value="KXJ90463.1"/>
    <property type="molecule type" value="Genomic_DNA"/>
</dbReference>
<evidence type="ECO:0000256" key="3">
    <source>
        <dbReference type="ARBA" id="ARBA00022692"/>
    </source>
</evidence>
<keyword evidence="2" id="KW-0813">Transport</keyword>
<feature type="transmembrane region" description="Helical" evidence="8">
    <location>
        <begin position="194"/>
        <end position="213"/>
    </location>
</feature>
<dbReference type="GO" id="GO:0016020">
    <property type="term" value="C:membrane"/>
    <property type="evidence" value="ECO:0007669"/>
    <property type="project" value="UniProtKB-SubCell"/>
</dbReference>
<comment type="subcellular location">
    <subcellularLocation>
        <location evidence="1">Membrane</location>
        <topology evidence="1">Multi-pass membrane protein</topology>
    </subcellularLocation>
</comment>
<dbReference type="InterPro" id="IPR004840">
    <property type="entry name" value="Amino_acid_permease_CS"/>
</dbReference>
<evidence type="ECO:0000256" key="6">
    <source>
        <dbReference type="ARBA" id="ARBA00023136"/>
    </source>
</evidence>
<organism evidence="10 11">
    <name type="scientific">Microdochium bolleyi</name>
    <dbReference type="NCBI Taxonomy" id="196109"/>
    <lineage>
        <taxon>Eukaryota</taxon>
        <taxon>Fungi</taxon>
        <taxon>Dikarya</taxon>
        <taxon>Ascomycota</taxon>
        <taxon>Pezizomycotina</taxon>
        <taxon>Sordariomycetes</taxon>
        <taxon>Xylariomycetidae</taxon>
        <taxon>Xylariales</taxon>
        <taxon>Microdochiaceae</taxon>
        <taxon>Microdochium</taxon>
    </lineage>
</organism>
<feature type="transmembrane region" description="Helical" evidence="8">
    <location>
        <begin position="329"/>
        <end position="351"/>
    </location>
</feature>
<feature type="transmembrane region" description="Helical" evidence="8">
    <location>
        <begin position="268"/>
        <end position="289"/>
    </location>
</feature>
<evidence type="ECO:0000256" key="1">
    <source>
        <dbReference type="ARBA" id="ARBA00004141"/>
    </source>
</evidence>
<name>A0A136J005_9PEZI</name>
<dbReference type="PANTHER" id="PTHR43341:SF37">
    <property type="entry name" value="AMINO ACID TRANSPORTER (EUROFUNG)"/>
    <property type="match status" value="1"/>
</dbReference>
<accession>A0A136J005</accession>
<evidence type="ECO:0000313" key="10">
    <source>
        <dbReference type="EMBL" id="KXJ90463.1"/>
    </source>
</evidence>
<evidence type="ECO:0000313" key="11">
    <source>
        <dbReference type="Proteomes" id="UP000070501"/>
    </source>
</evidence>
<evidence type="ECO:0000256" key="7">
    <source>
        <dbReference type="SAM" id="MobiDB-lite"/>
    </source>
</evidence>
<reference evidence="11" key="1">
    <citation type="submission" date="2016-02" db="EMBL/GenBank/DDBJ databases">
        <title>Draft genome sequence of Microdochium bolleyi, a fungal endophyte of beachgrass.</title>
        <authorList>
            <consortium name="DOE Joint Genome Institute"/>
            <person name="David A.S."/>
            <person name="May G."/>
            <person name="Haridas S."/>
            <person name="Lim J."/>
            <person name="Wang M."/>
            <person name="Labutti K."/>
            <person name="Lipzen A."/>
            <person name="Barry K."/>
            <person name="Grigoriev I.V."/>
        </authorList>
    </citation>
    <scope>NUCLEOTIDE SEQUENCE [LARGE SCALE GENOMIC DNA]</scope>
    <source>
        <strain evidence="11">J235TASD1</strain>
    </source>
</reference>
<feature type="transmembrane region" description="Helical" evidence="8">
    <location>
        <begin position="81"/>
        <end position="99"/>
    </location>
</feature>
<dbReference type="FunFam" id="1.20.1740.10:FF:000070">
    <property type="entry name" value="Amino acid transporter (Eurofung)"/>
    <property type="match status" value="1"/>
</dbReference>
<proteinExistence type="predicted"/>
<protein>
    <submittedName>
        <fullName evidence="10">Histidine permease</fullName>
    </submittedName>
</protein>
<dbReference type="Gene3D" id="1.20.1740.10">
    <property type="entry name" value="Amino acid/polyamine transporter I"/>
    <property type="match status" value="1"/>
</dbReference>
<keyword evidence="4" id="KW-0029">Amino-acid transport</keyword>
<feature type="domain" description="Amino acid permease/ SLC12A" evidence="9">
    <location>
        <begin position="51"/>
        <end position="506"/>
    </location>
</feature>
<dbReference type="PROSITE" id="PS00218">
    <property type="entry name" value="AMINO_ACID_PERMEASE_1"/>
    <property type="match status" value="1"/>
</dbReference>
<evidence type="ECO:0000259" key="9">
    <source>
        <dbReference type="Pfam" id="PF00324"/>
    </source>
</evidence>
<evidence type="ECO:0000256" key="8">
    <source>
        <dbReference type="SAM" id="Phobius"/>
    </source>
</evidence>
<gene>
    <name evidence="10" type="ORF">Micbo1qcDRAFT_70724</name>
</gene>
<dbReference type="InParanoid" id="A0A136J005"/>
<evidence type="ECO:0000256" key="5">
    <source>
        <dbReference type="ARBA" id="ARBA00022989"/>
    </source>
</evidence>
<dbReference type="AlphaFoldDB" id="A0A136J005"/>
<feature type="transmembrane region" description="Helical" evidence="8">
    <location>
        <begin position="485"/>
        <end position="505"/>
    </location>
</feature>